<protein>
    <submittedName>
        <fullName evidence="2">Cold shock domain-containing protein</fullName>
    </submittedName>
</protein>
<dbReference type="InterPro" id="IPR012340">
    <property type="entry name" value="NA-bd_OB-fold"/>
</dbReference>
<reference evidence="2 3" key="1">
    <citation type="journal article" date="2019" name="Int. J. Syst. Evol. Microbiol.">
        <title>The Global Catalogue of Microorganisms (GCM) 10K type strain sequencing project: providing services to taxonomists for standard genome sequencing and annotation.</title>
        <authorList>
            <consortium name="The Broad Institute Genomics Platform"/>
            <consortium name="The Broad Institute Genome Sequencing Center for Infectious Disease"/>
            <person name="Wu L."/>
            <person name="Ma J."/>
        </authorList>
    </citation>
    <scope>NUCLEOTIDE SEQUENCE [LARGE SCALE GENOMIC DNA]</scope>
    <source>
        <strain evidence="2 3">JCM 13929</strain>
    </source>
</reference>
<dbReference type="Pfam" id="PF00313">
    <property type="entry name" value="CSD"/>
    <property type="match status" value="1"/>
</dbReference>
<dbReference type="InterPro" id="IPR050181">
    <property type="entry name" value="Cold_shock_domain"/>
</dbReference>
<dbReference type="PROSITE" id="PS51857">
    <property type="entry name" value="CSD_2"/>
    <property type="match status" value="1"/>
</dbReference>
<dbReference type="SMART" id="SM00357">
    <property type="entry name" value="CSP"/>
    <property type="match status" value="1"/>
</dbReference>
<dbReference type="SUPFAM" id="SSF50249">
    <property type="entry name" value="Nucleic acid-binding proteins"/>
    <property type="match status" value="1"/>
</dbReference>
<evidence type="ECO:0000259" key="1">
    <source>
        <dbReference type="PROSITE" id="PS51857"/>
    </source>
</evidence>
<feature type="domain" description="CSD" evidence="1">
    <location>
        <begin position="1"/>
        <end position="60"/>
    </location>
</feature>
<dbReference type="CDD" id="cd04458">
    <property type="entry name" value="CSP_CDS"/>
    <property type="match status" value="1"/>
</dbReference>
<dbReference type="EMBL" id="BAAAMU010000190">
    <property type="protein sequence ID" value="GAA1693126.1"/>
    <property type="molecule type" value="Genomic_DNA"/>
</dbReference>
<dbReference type="Proteomes" id="UP001500064">
    <property type="component" value="Unassembled WGS sequence"/>
</dbReference>
<proteinExistence type="predicted"/>
<sequence>MVKFDAARGYGFIAPDGGGEDVFLHVNDMLMPESEVRAGLSVVFEVEEGDKGPKAWRVRPAETPPAVTTVAAVPSRVTTAQGDDDDSLCDVLDADDYLREVTEILLSQAPTLTGAQIMQIRTGLLQFAKNHGWAEG</sequence>
<evidence type="ECO:0000313" key="2">
    <source>
        <dbReference type="EMBL" id="GAA1693126.1"/>
    </source>
</evidence>
<keyword evidence="3" id="KW-1185">Reference proteome</keyword>
<dbReference type="PANTHER" id="PTHR11544">
    <property type="entry name" value="COLD SHOCK DOMAIN CONTAINING PROTEINS"/>
    <property type="match status" value="1"/>
</dbReference>
<accession>A0ABN2HT79</accession>
<evidence type="ECO:0000313" key="3">
    <source>
        <dbReference type="Proteomes" id="UP001500064"/>
    </source>
</evidence>
<comment type="caution">
    <text evidence="2">The sequence shown here is derived from an EMBL/GenBank/DDBJ whole genome shotgun (WGS) entry which is preliminary data.</text>
</comment>
<name>A0ABN2HT79_9ACTN</name>
<dbReference type="Gene3D" id="2.40.50.140">
    <property type="entry name" value="Nucleic acid-binding proteins"/>
    <property type="match status" value="1"/>
</dbReference>
<dbReference type="InterPro" id="IPR002059">
    <property type="entry name" value="CSP_DNA-bd"/>
</dbReference>
<dbReference type="InterPro" id="IPR011129">
    <property type="entry name" value="CSD"/>
</dbReference>
<gene>
    <name evidence="2" type="ORF">GCM10009733_106310</name>
</gene>
<organism evidence="2 3">
    <name type="scientific">Nonomuraea maheshkhaliensis</name>
    <dbReference type="NCBI Taxonomy" id="419590"/>
    <lineage>
        <taxon>Bacteria</taxon>
        <taxon>Bacillati</taxon>
        <taxon>Actinomycetota</taxon>
        <taxon>Actinomycetes</taxon>
        <taxon>Streptosporangiales</taxon>
        <taxon>Streptosporangiaceae</taxon>
        <taxon>Nonomuraea</taxon>
    </lineage>
</organism>